<evidence type="ECO:0000256" key="1">
    <source>
        <dbReference type="SAM" id="MobiDB-lite"/>
    </source>
</evidence>
<dbReference type="eggNOG" id="COG3313">
    <property type="taxonomic scope" value="Bacteria"/>
</dbReference>
<proteinExistence type="predicted"/>
<dbReference type="AlphaFoldDB" id="Q5P3D0"/>
<reference evidence="2 3" key="1">
    <citation type="journal article" date="2005" name="Arch. Microbiol.">
        <title>The genome sequence of an anaerobic aromatic-degrading denitrifying bacterium, strain EbN1.</title>
        <authorList>
            <person name="Rabus R."/>
            <person name="Kube M."/>
            <person name="Heider J."/>
            <person name="Beck A."/>
            <person name="Heitmann K."/>
            <person name="Widdel F."/>
            <person name="Reinhardt R."/>
        </authorList>
    </citation>
    <scope>NUCLEOTIDE SEQUENCE [LARGE SCALE GENOMIC DNA]</scope>
    <source>
        <strain evidence="2 3">EbN1</strain>
    </source>
</reference>
<protein>
    <recommendedName>
        <fullName evidence="4">Fe-S protein</fullName>
    </recommendedName>
</protein>
<evidence type="ECO:0008006" key="4">
    <source>
        <dbReference type="Google" id="ProtNLM"/>
    </source>
</evidence>
<dbReference type="STRING" id="76114.ebB119"/>
<dbReference type="Proteomes" id="UP000006552">
    <property type="component" value="Chromosome"/>
</dbReference>
<evidence type="ECO:0000313" key="3">
    <source>
        <dbReference type="Proteomes" id="UP000006552"/>
    </source>
</evidence>
<accession>Q5P3D0</accession>
<organism evidence="2 3">
    <name type="scientific">Aromatoleum aromaticum (strain DSM 19018 / LMG 30748 / EbN1)</name>
    <name type="common">Azoarcus sp. (strain EbN1)</name>
    <dbReference type="NCBI Taxonomy" id="76114"/>
    <lineage>
        <taxon>Bacteria</taxon>
        <taxon>Pseudomonadati</taxon>
        <taxon>Pseudomonadota</taxon>
        <taxon>Betaproteobacteria</taxon>
        <taxon>Rhodocyclales</taxon>
        <taxon>Rhodocyclaceae</taxon>
        <taxon>Aromatoleum</taxon>
    </lineage>
</organism>
<dbReference type="EMBL" id="CR555306">
    <property type="protein sequence ID" value="CAI08184.1"/>
    <property type="molecule type" value="Genomic_DNA"/>
</dbReference>
<keyword evidence="3" id="KW-1185">Reference proteome</keyword>
<feature type="compositionally biased region" description="Basic and acidic residues" evidence="1">
    <location>
        <begin position="7"/>
        <end position="18"/>
    </location>
</feature>
<sequence>MTPCRTAVHESKRDDQRSQRFNGPEHMSPTSPCINLCRIDAGTGYCEGCFRTLDEIARWSRHADVEKHRILEAVDRRRAQVPGAASAARAEQAR</sequence>
<dbReference type="HOGENOM" id="CLU_162538_6_0_4"/>
<evidence type="ECO:0000313" key="2">
    <source>
        <dbReference type="EMBL" id="CAI08184.1"/>
    </source>
</evidence>
<gene>
    <name evidence="2" type="ORF">ebB119</name>
</gene>
<name>Q5P3D0_AROAE</name>
<dbReference type="PANTHER" id="PTHR35175:SF2">
    <property type="entry name" value="DUF1289 DOMAIN-CONTAINING PROTEIN"/>
    <property type="match status" value="1"/>
</dbReference>
<dbReference type="InterPro" id="IPR010710">
    <property type="entry name" value="DUF1289"/>
</dbReference>
<dbReference type="PANTHER" id="PTHR35175">
    <property type="entry name" value="DUF1289 DOMAIN-CONTAINING PROTEIN"/>
    <property type="match status" value="1"/>
</dbReference>
<dbReference type="KEGG" id="eba:ebB119"/>
<feature type="region of interest" description="Disordered" evidence="1">
    <location>
        <begin position="1"/>
        <end position="30"/>
    </location>
</feature>
<dbReference type="Pfam" id="PF06945">
    <property type="entry name" value="DUF1289"/>
    <property type="match status" value="1"/>
</dbReference>